<gene>
    <name evidence="4" type="ORF">V473_04345</name>
</gene>
<protein>
    <submittedName>
        <fullName evidence="4">Nucleotidyltransferase</fullName>
    </submittedName>
</protein>
<keyword evidence="5" id="KW-1185">Reference proteome</keyword>
<dbReference type="Proteomes" id="UP000052232">
    <property type="component" value="Unassembled WGS sequence"/>
</dbReference>
<name>A0A0J7Y107_9SPHN</name>
<reference evidence="4 5" key="1">
    <citation type="journal article" date="2015" name="G3 (Bethesda)">
        <title>Insights into Ongoing Evolution of the Hexachlorocyclohexane Catabolic Pathway from Comparative Genomics of Ten Sphingomonadaceae Strains.</title>
        <authorList>
            <person name="Pearce S.L."/>
            <person name="Oakeshott J.G."/>
            <person name="Pandey G."/>
        </authorList>
    </citation>
    <scope>NUCLEOTIDE SEQUENCE [LARGE SCALE GENOMIC DNA]</scope>
    <source>
        <strain evidence="4 5">LL01</strain>
    </source>
</reference>
<feature type="domain" description="Nucleotidyl transferase" evidence="3">
    <location>
        <begin position="5"/>
        <end position="140"/>
    </location>
</feature>
<evidence type="ECO:0000313" key="5">
    <source>
        <dbReference type="Proteomes" id="UP000052232"/>
    </source>
</evidence>
<dbReference type="CDD" id="cd02523">
    <property type="entry name" value="PC_cytidylyltransferase"/>
    <property type="match status" value="1"/>
</dbReference>
<evidence type="ECO:0000313" key="4">
    <source>
        <dbReference type="EMBL" id="KMS57457.1"/>
    </source>
</evidence>
<keyword evidence="1 4" id="KW-0808">Transferase</keyword>
<dbReference type="PANTHER" id="PTHR43584">
    <property type="entry name" value="NUCLEOTIDYL TRANSFERASE"/>
    <property type="match status" value="1"/>
</dbReference>
<dbReference type="PATRIC" id="fig|1420583.3.peg.875"/>
<accession>A0A0J7Y107</accession>
<dbReference type="AlphaFoldDB" id="A0A0J7Y107"/>
<dbReference type="InterPro" id="IPR029044">
    <property type="entry name" value="Nucleotide-diphossugar_trans"/>
</dbReference>
<proteinExistence type="predicted"/>
<dbReference type="EMBL" id="JACT01000001">
    <property type="protein sequence ID" value="KMS57457.1"/>
    <property type="molecule type" value="Genomic_DNA"/>
</dbReference>
<dbReference type="Gene3D" id="3.90.550.10">
    <property type="entry name" value="Spore Coat Polysaccharide Biosynthesis Protein SpsA, Chain A"/>
    <property type="match status" value="1"/>
</dbReference>
<keyword evidence="2" id="KW-0548">Nucleotidyltransferase</keyword>
<evidence type="ECO:0000259" key="3">
    <source>
        <dbReference type="Pfam" id="PF00483"/>
    </source>
</evidence>
<evidence type="ECO:0000256" key="2">
    <source>
        <dbReference type="ARBA" id="ARBA00022695"/>
    </source>
</evidence>
<comment type="caution">
    <text evidence="4">The sequence shown here is derived from an EMBL/GenBank/DDBJ whole genome shotgun (WGS) entry which is preliminary data.</text>
</comment>
<dbReference type="InterPro" id="IPR005835">
    <property type="entry name" value="NTP_transferase_dom"/>
</dbReference>
<dbReference type="Pfam" id="PF00483">
    <property type="entry name" value="NTP_transferase"/>
    <property type="match status" value="1"/>
</dbReference>
<evidence type="ECO:0000256" key="1">
    <source>
        <dbReference type="ARBA" id="ARBA00022679"/>
    </source>
</evidence>
<dbReference type="SUPFAM" id="SSF53448">
    <property type="entry name" value="Nucleotide-diphospho-sugar transferases"/>
    <property type="match status" value="1"/>
</dbReference>
<dbReference type="InterPro" id="IPR050065">
    <property type="entry name" value="GlmU-like"/>
</dbReference>
<dbReference type="PANTHER" id="PTHR43584:SF8">
    <property type="entry name" value="N-ACETYLMURAMATE ALPHA-1-PHOSPHATE URIDYLYLTRANSFERASE"/>
    <property type="match status" value="1"/>
</dbReference>
<dbReference type="GO" id="GO:0016779">
    <property type="term" value="F:nucleotidyltransferase activity"/>
    <property type="evidence" value="ECO:0007669"/>
    <property type="project" value="UniProtKB-KW"/>
</dbReference>
<organism evidence="4 5">
    <name type="scientific">Sphingobium cupriresistens LL01</name>
    <dbReference type="NCBI Taxonomy" id="1420583"/>
    <lineage>
        <taxon>Bacteria</taxon>
        <taxon>Pseudomonadati</taxon>
        <taxon>Pseudomonadota</taxon>
        <taxon>Alphaproteobacteria</taxon>
        <taxon>Sphingomonadales</taxon>
        <taxon>Sphingomonadaceae</taxon>
        <taxon>Sphingobium</taxon>
    </lineage>
</organism>
<sequence length="256" mass="28436">MTITKAIILSAGQGSRLLPLTRDVPKCMIEFNGRTLISWQIAALVANGVTDIVVVTGFRTERVEDHALQLYRETGARIRCVFNPFFQVADNLGTCWIVREEMDCDFIILNGDTIISDEIVARLIAGAQDAITVTVDIKADGDYDDDDMKVNRDASGRLHHIGKRLLPPDTNAESIGMLAFTGEGPAIFRNQIDQMMRTPEGVERWYLRAIDIIAKGNRVGTASIEGLEWQEVDFHQDVEAAKALTAKWVAQGRYGK</sequence>
<dbReference type="STRING" id="1420583.V473_04345"/>
<dbReference type="RefSeq" id="WP_066600924.1">
    <property type="nucleotide sequence ID" value="NZ_KQ130434.1"/>
</dbReference>